<dbReference type="SMART" id="SM00448">
    <property type="entry name" value="REC"/>
    <property type="match status" value="1"/>
</dbReference>
<evidence type="ECO:0000256" key="7">
    <source>
        <dbReference type="PROSITE-ProRule" id="PRU00050"/>
    </source>
</evidence>
<dbReference type="PATRIC" id="fig|1235802.3.peg.195"/>
<feature type="modified residue" description="4-aspartylphosphate" evidence="6 8">
    <location>
        <position position="55"/>
    </location>
</feature>
<dbReference type="InterPro" id="IPR035909">
    <property type="entry name" value="CheB_C"/>
</dbReference>
<dbReference type="Pfam" id="PF01339">
    <property type="entry name" value="CheB_methylest"/>
    <property type="match status" value="1"/>
</dbReference>
<dbReference type="NCBIfam" id="NF001965">
    <property type="entry name" value="PRK00742.1"/>
    <property type="match status" value="1"/>
</dbReference>
<dbReference type="GO" id="GO:0005737">
    <property type="term" value="C:cytoplasm"/>
    <property type="evidence" value="ECO:0007669"/>
    <property type="project" value="UniProtKB-SubCell"/>
</dbReference>
<comment type="PTM">
    <text evidence="6">Phosphorylated by CheA. Phosphorylation of the N-terminal regulatory domain activates the methylesterase activity.</text>
</comment>
<evidence type="ECO:0000256" key="1">
    <source>
        <dbReference type="ARBA" id="ARBA00022490"/>
    </source>
</evidence>
<dbReference type="PROSITE" id="PS50110">
    <property type="entry name" value="RESPONSE_REGULATORY"/>
    <property type="match status" value="1"/>
</dbReference>
<dbReference type="GO" id="GO:0000156">
    <property type="term" value="F:phosphorelay response regulator activity"/>
    <property type="evidence" value="ECO:0007669"/>
    <property type="project" value="InterPro"/>
</dbReference>
<dbReference type="Gene3D" id="3.40.50.180">
    <property type="entry name" value="Methylesterase CheB, C-terminal domain"/>
    <property type="match status" value="1"/>
</dbReference>
<comment type="domain">
    <text evidence="6">Contains a C-terminal catalytic domain, and an N-terminal region which modulates catalytic activity.</text>
</comment>
<dbReference type="PROSITE" id="PS50122">
    <property type="entry name" value="CHEB"/>
    <property type="match status" value="1"/>
</dbReference>
<feature type="active site" evidence="6 7">
    <location>
        <position position="256"/>
    </location>
</feature>
<evidence type="ECO:0000256" key="8">
    <source>
        <dbReference type="PROSITE-ProRule" id="PRU00169"/>
    </source>
</evidence>
<feature type="domain" description="Response regulatory" evidence="9">
    <location>
        <begin position="4"/>
        <end position="122"/>
    </location>
</feature>
<dbReference type="CDD" id="cd16432">
    <property type="entry name" value="CheB_Rec"/>
    <property type="match status" value="1"/>
</dbReference>
<dbReference type="SUPFAM" id="SSF52172">
    <property type="entry name" value="CheY-like"/>
    <property type="match status" value="1"/>
</dbReference>
<sequence length="412" mass="43465">MKKNILVVDDSALMRRAICDIINTGNEYEATDTCRDGMEAYEKIKNNSYDAVLLDINMPRMNGLELLQKLQKENIRVTVVVVSSLAKDDAKITIQAMEYGAVDFITKPENIIEAKGVQFREDLTRLLNSVLPQMKAKPQSVAAAKPAAAKTTVSAAAAAASSAVATASAARASLSAAARASAAGVKAAPTIGAAGMKQAATGAPVASSAAVPRKTAPAGGQKLIALACSTGGPKSLQSVIPYLDKNMDAPMVLVQHMPMGFTKSMAERLNELSRVQVKEAEENDVLKKGWVYVAPGGAHLEVVAAKDGTHKIHLSDAPAIGGLRPCANVMYKSLKRTKYDEIVCVVLTGMGADGTEGIQDLNRAKPIYVIAQDEPTCVVYGMPKAIAEAGLTDEVVPLTNIPKRIINQVGVK</sequence>
<evidence type="ECO:0000256" key="2">
    <source>
        <dbReference type="ARBA" id="ARBA00022500"/>
    </source>
</evidence>
<keyword evidence="1 6" id="KW-0963">Cytoplasm</keyword>
<dbReference type="EC" id="3.5.1.44" evidence="6"/>
<keyword evidence="3 6" id="KW-0378">Hydrolase</keyword>
<dbReference type="InterPro" id="IPR008248">
    <property type="entry name" value="CheB-like"/>
</dbReference>
<dbReference type="HOGENOM" id="CLU_000445_51_0_9"/>
<accession>N2BKN7</accession>
<dbReference type="GO" id="GO:0050568">
    <property type="term" value="F:protein-glutamine glutaminase activity"/>
    <property type="evidence" value="ECO:0007669"/>
    <property type="project" value="UniProtKB-UniRule"/>
</dbReference>
<evidence type="ECO:0000313" key="11">
    <source>
        <dbReference type="EMBL" id="EMZ39018.1"/>
    </source>
</evidence>
<dbReference type="Gene3D" id="3.40.50.2300">
    <property type="match status" value="1"/>
</dbReference>
<evidence type="ECO:0000256" key="5">
    <source>
        <dbReference type="ARBA" id="ARBA00048267"/>
    </source>
</evidence>
<dbReference type="GO" id="GO:0006935">
    <property type="term" value="P:chemotaxis"/>
    <property type="evidence" value="ECO:0007669"/>
    <property type="project" value="UniProtKB-UniRule"/>
</dbReference>
<comment type="caution">
    <text evidence="11">The sequence shown here is derived from an EMBL/GenBank/DDBJ whole genome shotgun (WGS) entry which is preliminary data.</text>
</comment>
<dbReference type="InterPro" id="IPR011006">
    <property type="entry name" value="CheY-like_superfamily"/>
</dbReference>
<name>N2BKN7_9FIRM</name>
<dbReference type="STRING" id="1235802.C823_00181"/>
<evidence type="ECO:0000256" key="3">
    <source>
        <dbReference type="ARBA" id="ARBA00022801"/>
    </source>
</evidence>
<evidence type="ECO:0000313" key="12">
    <source>
        <dbReference type="Proteomes" id="UP000012589"/>
    </source>
</evidence>
<keyword evidence="12" id="KW-1185">Reference proteome</keyword>
<comment type="function">
    <text evidence="4">May play the central regulatory role in sporulation. It may be an element of the effector pathway responsible for the activation of sporulation genes in response to nutritional stress. Spo0A may act in concert with spo0H (a sigma factor) to control the expression of some genes that are critical to the sporulation process.</text>
</comment>
<proteinExistence type="inferred from homology"/>
<dbReference type="EMBL" id="AQFT01000005">
    <property type="protein sequence ID" value="EMZ39018.1"/>
    <property type="molecule type" value="Genomic_DNA"/>
</dbReference>
<dbReference type="HAMAP" id="MF_00099">
    <property type="entry name" value="CheB_chemtxs"/>
    <property type="match status" value="1"/>
</dbReference>
<evidence type="ECO:0000256" key="6">
    <source>
        <dbReference type="HAMAP-Rule" id="MF_00099"/>
    </source>
</evidence>
<dbReference type="Proteomes" id="UP000012589">
    <property type="component" value="Unassembled WGS sequence"/>
</dbReference>
<dbReference type="InterPro" id="IPR001789">
    <property type="entry name" value="Sig_transdc_resp-reg_receiver"/>
</dbReference>
<dbReference type="PANTHER" id="PTHR42872">
    <property type="entry name" value="PROTEIN-GLUTAMATE METHYLESTERASE/PROTEIN-GLUTAMINE GLUTAMINASE"/>
    <property type="match status" value="1"/>
</dbReference>
<dbReference type="SUPFAM" id="SSF52738">
    <property type="entry name" value="Methylesterase CheB, C-terminal domain"/>
    <property type="match status" value="1"/>
</dbReference>
<comment type="catalytic activity">
    <reaction evidence="5 6">
        <text>[protein]-L-glutamate 5-O-methyl ester + H2O = L-glutamyl-[protein] + methanol + H(+)</text>
        <dbReference type="Rhea" id="RHEA:23236"/>
        <dbReference type="Rhea" id="RHEA-COMP:10208"/>
        <dbReference type="Rhea" id="RHEA-COMP:10311"/>
        <dbReference type="ChEBI" id="CHEBI:15377"/>
        <dbReference type="ChEBI" id="CHEBI:15378"/>
        <dbReference type="ChEBI" id="CHEBI:17790"/>
        <dbReference type="ChEBI" id="CHEBI:29973"/>
        <dbReference type="ChEBI" id="CHEBI:82795"/>
        <dbReference type="EC" id="3.1.1.61"/>
    </reaction>
</comment>
<dbReference type="eggNOG" id="COG2201">
    <property type="taxonomic scope" value="Bacteria"/>
</dbReference>
<dbReference type="PANTHER" id="PTHR42872:SF6">
    <property type="entry name" value="PROTEIN-GLUTAMATE METHYLESTERASE_PROTEIN-GLUTAMINE GLUTAMINASE"/>
    <property type="match status" value="1"/>
</dbReference>
<dbReference type="AlphaFoldDB" id="N2BKN7"/>
<keyword evidence="6 8" id="KW-0597">Phosphoprotein</keyword>
<protein>
    <recommendedName>
        <fullName evidence="6">Protein-glutamate methylesterase/protein-glutamine glutaminase</fullName>
        <ecNumber evidence="6">3.1.1.61</ecNumber>
        <ecNumber evidence="6">3.5.1.44</ecNumber>
    </recommendedName>
</protein>
<keyword evidence="2 6" id="KW-0145">Chemotaxis</keyword>
<evidence type="ECO:0000259" key="10">
    <source>
        <dbReference type="PROSITE" id="PS50122"/>
    </source>
</evidence>
<comment type="similarity">
    <text evidence="6">Belongs to the CheB family.</text>
</comment>
<dbReference type="OrthoDB" id="9793421at2"/>
<feature type="domain" description="CheB-type methylesterase" evidence="10">
    <location>
        <begin position="217"/>
        <end position="412"/>
    </location>
</feature>
<reference evidence="11 12" key="1">
    <citation type="journal article" date="2014" name="Genome Announc.">
        <title>Draft genome sequences of the altered schaedler flora, a defined bacterial community from gnotobiotic mice.</title>
        <authorList>
            <person name="Wannemuehler M.J."/>
            <person name="Overstreet A.M."/>
            <person name="Ward D.V."/>
            <person name="Phillips G.J."/>
        </authorList>
    </citation>
    <scope>NUCLEOTIDE SEQUENCE [LARGE SCALE GENOMIC DNA]</scope>
    <source>
        <strain evidence="11 12">ASF492</strain>
    </source>
</reference>
<dbReference type="Pfam" id="PF00072">
    <property type="entry name" value="Response_reg"/>
    <property type="match status" value="1"/>
</dbReference>
<organism evidence="11 12">
    <name type="scientific">Eubacterium plexicaudatum ASF492</name>
    <dbReference type="NCBI Taxonomy" id="1235802"/>
    <lineage>
        <taxon>Bacteria</taxon>
        <taxon>Bacillati</taxon>
        <taxon>Bacillota</taxon>
        <taxon>Clostridia</taxon>
        <taxon>Eubacteriales</taxon>
        <taxon>Eubacteriaceae</taxon>
        <taxon>Eubacterium</taxon>
    </lineage>
</organism>
<feature type="active site" evidence="6 7">
    <location>
        <position position="229"/>
    </location>
</feature>
<dbReference type="CDD" id="cd17541">
    <property type="entry name" value="REC_CheB-like"/>
    <property type="match status" value="1"/>
</dbReference>
<dbReference type="GO" id="GO:0008984">
    <property type="term" value="F:protein-glutamate methylesterase activity"/>
    <property type="evidence" value="ECO:0007669"/>
    <property type="project" value="UniProtKB-UniRule"/>
</dbReference>
<dbReference type="InterPro" id="IPR000673">
    <property type="entry name" value="Sig_transdc_resp-reg_Me-estase"/>
</dbReference>
<evidence type="ECO:0000259" key="9">
    <source>
        <dbReference type="PROSITE" id="PS50110"/>
    </source>
</evidence>
<comment type="catalytic activity">
    <reaction evidence="6">
        <text>L-glutaminyl-[protein] + H2O = L-glutamyl-[protein] + NH4(+)</text>
        <dbReference type="Rhea" id="RHEA:16441"/>
        <dbReference type="Rhea" id="RHEA-COMP:10207"/>
        <dbReference type="Rhea" id="RHEA-COMP:10208"/>
        <dbReference type="ChEBI" id="CHEBI:15377"/>
        <dbReference type="ChEBI" id="CHEBI:28938"/>
        <dbReference type="ChEBI" id="CHEBI:29973"/>
        <dbReference type="ChEBI" id="CHEBI:30011"/>
        <dbReference type="EC" id="3.5.1.44"/>
    </reaction>
</comment>
<dbReference type="EC" id="3.1.1.61" evidence="6"/>
<evidence type="ECO:0000256" key="4">
    <source>
        <dbReference type="ARBA" id="ARBA00024867"/>
    </source>
</evidence>
<comment type="subcellular location">
    <subcellularLocation>
        <location evidence="6">Cytoplasm</location>
    </subcellularLocation>
</comment>
<comment type="function">
    <text evidence="6">Involved in chemotaxis. Part of a chemotaxis signal transduction system that modulates chemotaxis in response to various stimuli. Catalyzes the demethylation of specific methylglutamate residues introduced into the chemoreceptors (methyl-accepting chemotaxis proteins or MCP) by CheR. Also mediates the irreversible deamidation of specific glutamine residues to glutamic acid.</text>
</comment>
<gene>
    <name evidence="6" type="primary">cheB</name>
    <name evidence="11" type="ORF">C823_00181</name>
</gene>
<feature type="active site" evidence="6 7">
    <location>
        <position position="353"/>
    </location>
</feature>